<dbReference type="PANTHER" id="PTHR43798">
    <property type="entry name" value="MONOACYLGLYCEROL LIPASE"/>
    <property type="match status" value="1"/>
</dbReference>
<dbReference type="GeneID" id="96952098"/>
<dbReference type="Gene3D" id="3.40.50.1820">
    <property type="entry name" value="alpha/beta hydrolase"/>
    <property type="match status" value="1"/>
</dbReference>
<evidence type="ECO:0000313" key="4">
    <source>
        <dbReference type="Proteomes" id="UP001596434"/>
    </source>
</evidence>
<dbReference type="PRINTS" id="PR00412">
    <property type="entry name" value="EPOXHYDRLASE"/>
</dbReference>
<dbReference type="Proteomes" id="UP001596434">
    <property type="component" value="Unassembled WGS sequence"/>
</dbReference>
<dbReference type="RefSeq" id="WP_379701858.1">
    <property type="nucleotide sequence ID" value="NZ_JBHTAT010000001.1"/>
</dbReference>
<dbReference type="PRINTS" id="PR00111">
    <property type="entry name" value="ABHYDROLASE"/>
</dbReference>
<dbReference type="InterPro" id="IPR029058">
    <property type="entry name" value="AB_hydrolase_fold"/>
</dbReference>
<keyword evidence="1 3" id="KW-0378">Hydrolase</keyword>
<keyword evidence="4" id="KW-1185">Reference proteome</keyword>
<gene>
    <name evidence="3" type="ORF">ACFQKE_00565</name>
</gene>
<proteinExistence type="predicted"/>
<protein>
    <submittedName>
        <fullName evidence="3">Alpha/beta fold hydrolase</fullName>
    </submittedName>
</protein>
<dbReference type="InterPro" id="IPR050266">
    <property type="entry name" value="AB_hydrolase_sf"/>
</dbReference>
<evidence type="ECO:0000259" key="2">
    <source>
        <dbReference type="Pfam" id="PF00561"/>
    </source>
</evidence>
<dbReference type="Pfam" id="PF00561">
    <property type="entry name" value="Abhydrolase_1"/>
    <property type="match status" value="1"/>
</dbReference>
<evidence type="ECO:0000256" key="1">
    <source>
        <dbReference type="ARBA" id="ARBA00022801"/>
    </source>
</evidence>
<comment type="caution">
    <text evidence="3">The sequence shown here is derived from an EMBL/GenBank/DDBJ whole genome shotgun (WGS) entry which is preliminary data.</text>
</comment>
<name>A0ABD5ZTL4_9EURY</name>
<dbReference type="GO" id="GO:0016787">
    <property type="term" value="F:hydrolase activity"/>
    <property type="evidence" value="ECO:0007669"/>
    <property type="project" value="UniProtKB-KW"/>
</dbReference>
<dbReference type="InterPro" id="IPR000073">
    <property type="entry name" value="AB_hydrolase_1"/>
</dbReference>
<reference evidence="3 4" key="1">
    <citation type="journal article" date="2019" name="Int. J. Syst. Evol. Microbiol.">
        <title>The Global Catalogue of Microorganisms (GCM) 10K type strain sequencing project: providing services to taxonomists for standard genome sequencing and annotation.</title>
        <authorList>
            <consortium name="The Broad Institute Genomics Platform"/>
            <consortium name="The Broad Institute Genome Sequencing Center for Infectious Disease"/>
            <person name="Wu L."/>
            <person name="Ma J."/>
        </authorList>
    </citation>
    <scope>NUCLEOTIDE SEQUENCE [LARGE SCALE GENOMIC DNA]</scope>
    <source>
        <strain evidence="3 4">GX21</strain>
    </source>
</reference>
<dbReference type="SUPFAM" id="SSF53474">
    <property type="entry name" value="alpha/beta-Hydrolases"/>
    <property type="match status" value="1"/>
</dbReference>
<organism evidence="3 4">
    <name type="scientific">Haloplanus litoreus</name>
    <dbReference type="NCBI Taxonomy" id="767515"/>
    <lineage>
        <taxon>Archaea</taxon>
        <taxon>Methanobacteriati</taxon>
        <taxon>Methanobacteriota</taxon>
        <taxon>Stenosarchaea group</taxon>
        <taxon>Halobacteria</taxon>
        <taxon>Halobacteriales</taxon>
        <taxon>Haloferacaceae</taxon>
        <taxon>Haloplanus</taxon>
    </lineage>
</organism>
<evidence type="ECO:0000313" key="3">
    <source>
        <dbReference type="EMBL" id="MFC7253815.1"/>
    </source>
</evidence>
<dbReference type="InterPro" id="IPR000639">
    <property type="entry name" value="Epox_hydrolase-like"/>
</dbReference>
<accession>A0ABD5ZTL4</accession>
<sequence length="272" mass="29208">MRTRTVSGGDGVEIYVEERGPADGRPLLLIHGFSQCRLAWTPQFESELADDFRLVAMDLRGHGASGTPRDAYADSRLWADDVRAVIDGLALDDPVLVGWSYGGLVVSDYLATHGDGALGGVVLVGAITEKGTSDADRFAGEEFVALGPGLESTDAERSVAALDSFVRLCVEHDLDDAARYRALGYNAAVPPHVRAALQGRTVDHEATLPDVETPVLLIHGEEDAVVGPAAARKHVELFRNATLETYPEVGHSPFFEAPERFEADLRTFVAGL</sequence>
<dbReference type="AlphaFoldDB" id="A0ABD5ZTL4"/>
<feature type="domain" description="AB hydrolase-1" evidence="2">
    <location>
        <begin position="26"/>
        <end position="258"/>
    </location>
</feature>
<dbReference type="EMBL" id="JBHTAT010000001">
    <property type="protein sequence ID" value="MFC7253815.1"/>
    <property type="molecule type" value="Genomic_DNA"/>
</dbReference>
<dbReference type="PANTHER" id="PTHR43798:SF31">
    <property type="entry name" value="AB HYDROLASE SUPERFAMILY PROTEIN YCLE"/>
    <property type="match status" value="1"/>
</dbReference>